<dbReference type="AlphaFoldDB" id="A0A2R3ZA10"/>
<accession>A0A2R3ZA10</accession>
<sequence>MKKFLLIFFLILQNVYSQKNYTELQELGLHGNVESIITKSYSSKIDSTDLISKQIAIFNKKGNIIKIIDSIYESGKLKVAEKEY</sequence>
<dbReference type="Proteomes" id="UP000241507">
    <property type="component" value="Chromosome"/>
</dbReference>
<dbReference type="EMBL" id="CP028136">
    <property type="protein sequence ID" value="AVR47099.1"/>
    <property type="molecule type" value="Genomic_DNA"/>
</dbReference>
<gene>
    <name evidence="1" type="ORF">C7S20_18615</name>
</gene>
<organism evidence="1 2">
    <name type="scientific">Christiangramia fulva</name>
    <dbReference type="NCBI Taxonomy" id="2126553"/>
    <lineage>
        <taxon>Bacteria</taxon>
        <taxon>Pseudomonadati</taxon>
        <taxon>Bacteroidota</taxon>
        <taxon>Flavobacteriia</taxon>
        <taxon>Flavobacteriales</taxon>
        <taxon>Flavobacteriaceae</taxon>
        <taxon>Christiangramia</taxon>
    </lineage>
</organism>
<dbReference type="KEGG" id="grs:C7S20_18615"/>
<reference evidence="2" key="1">
    <citation type="submission" date="2018-03" db="EMBL/GenBank/DDBJ databases">
        <title>Gramella fulva sp. nov., isolated from a dry surface of tidal flat.</title>
        <authorList>
            <person name="Hwang S.H."/>
            <person name="Hwang W.M."/>
            <person name="Kang K."/>
            <person name="Ahn T.-Y."/>
        </authorList>
    </citation>
    <scope>NUCLEOTIDE SEQUENCE [LARGE SCALE GENOMIC DNA]</scope>
    <source>
        <strain evidence="2">SH35</strain>
    </source>
</reference>
<dbReference type="RefSeq" id="WP_107013868.1">
    <property type="nucleotide sequence ID" value="NZ_CP028136.1"/>
</dbReference>
<proteinExistence type="predicted"/>
<protein>
    <submittedName>
        <fullName evidence="1">Uncharacterized protein</fullName>
    </submittedName>
</protein>
<name>A0A2R3ZA10_9FLAO</name>
<evidence type="ECO:0000313" key="1">
    <source>
        <dbReference type="EMBL" id="AVR47099.1"/>
    </source>
</evidence>
<keyword evidence="2" id="KW-1185">Reference proteome</keyword>
<evidence type="ECO:0000313" key="2">
    <source>
        <dbReference type="Proteomes" id="UP000241507"/>
    </source>
</evidence>